<organism evidence="1 2">
    <name type="scientific">Hymenobacter ruricola</name>
    <dbReference type="NCBI Taxonomy" id="2791023"/>
    <lineage>
        <taxon>Bacteria</taxon>
        <taxon>Pseudomonadati</taxon>
        <taxon>Bacteroidota</taxon>
        <taxon>Cytophagia</taxon>
        <taxon>Cytophagales</taxon>
        <taxon>Hymenobacteraceae</taxon>
        <taxon>Hymenobacter</taxon>
    </lineage>
</organism>
<proteinExistence type="predicted"/>
<comment type="caution">
    <text evidence="1">The sequence shown here is derived from an EMBL/GenBank/DDBJ whole genome shotgun (WGS) entry which is preliminary data.</text>
</comment>
<name>A0ABS0I1Q3_9BACT</name>
<dbReference type="SUPFAM" id="SSF140736">
    <property type="entry name" value="Rv1873-like"/>
    <property type="match status" value="1"/>
</dbReference>
<accession>A0ABS0I1Q3</accession>
<dbReference type="RefSeq" id="WP_196292297.1">
    <property type="nucleotide sequence ID" value="NZ_JADQDM010000002.1"/>
</dbReference>
<dbReference type="Proteomes" id="UP000618931">
    <property type="component" value="Unassembled WGS sequence"/>
</dbReference>
<dbReference type="InterPro" id="IPR014937">
    <property type="entry name" value="DUF1810"/>
</dbReference>
<protein>
    <submittedName>
        <fullName evidence="1">DUF1810 domain-containing protein</fullName>
    </submittedName>
</protein>
<reference evidence="1 2" key="1">
    <citation type="submission" date="2020-11" db="EMBL/GenBank/DDBJ databases">
        <authorList>
            <person name="Kim M.K."/>
        </authorList>
    </citation>
    <scope>NUCLEOTIDE SEQUENCE [LARGE SCALE GENOMIC DNA]</scope>
    <source>
        <strain evidence="1 2">BT662</strain>
    </source>
</reference>
<gene>
    <name evidence="1" type="ORF">I2H31_07120</name>
</gene>
<dbReference type="Gene3D" id="1.25.40.380">
    <property type="entry name" value="Protein of unknown function DUF1810"/>
    <property type="match status" value="1"/>
</dbReference>
<dbReference type="PIRSF" id="PIRSF008546">
    <property type="entry name" value="UCP008546"/>
    <property type="match status" value="1"/>
</dbReference>
<sequence length="141" mass="15526">MPTATSLQRFLDAQQASYPTALAEIKAGRKRSHWMWYIFPQIQGLGLSETARFYALRDRAEAAAYLQHPVLGARLVEISTALLALTSSDAHAIFGSPDELKLKSSMTLFAALPGAPAVFQQVLDRFYDGARDEKTLRIIAG</sequence>
<dbReference type="Pfam" id="PF08837">
    <property type="entry name" value="DUF1810"/>
    <property type="match status" value="1"/>
</dbReference>
<dbReference type="InterPro" id="IPR036287">
    <property type="entry name" value="Rv1873-like_sf"/>
</dbReference>
<dbReference type="EMBL" id="JADQDM010000002">
    <property type="protein sequence ID" value="MBF9220869.1"/>
    <property type="molecule type" value="Genomic_DNA"/>
</dbReference>
<keyword evidence="2" id="KW-1185">Reference proteome</keyword>
<evidence type="ECO:0000313" key="2">
    <source>
        <dbReference type="Proteomes" id="UP000618931"/>
    </source>
</evidence>
<evidence type="ECO:0000313" key="1">
    <source>
        <dbReference type="EMBL" id="MBF9220869.1"/>
    </source>
</evidence>